<evidence type="ECO:0000313" key="5">
    <source>
        <dbReference type="Proteomes" id="UP000054632"/>
    </source>
</evidence>
<evidence type="ECO:0000256" key="2">
    <source>
        <dbReference type="SAM" id="MobiDB-lite"/>
    </source>
</evidence>
<gene>
    <name evidence="3" type="ORF">T4A_9314</name>
    <name evidence="4" type="ORF">T4C_2609</name>
</gene>
<proteinExistence type="predicted"/>
<dbReference type="EMBL" id="JYDV01000005">
    <property type="protein sequence ID" value="KRZ44537.1"/>
    <property type="molecule type" value="Genomic_DNA"/>
</dbReference>
<feature type="coiled-coil region" evidence="1">
    <location>
        <begin position="283"/>
        <end position="345"/>
    </location>
</feature>
<feature type="region of interest" description="Disordered" evidence="2">
    <location>
        <begin position="825"/>
        <end position="859"/>
    </location>
</feature>
<comment type="caution">
    <text evidence="4">The sequence shown here is derived from an EMBL/GenBank/DDBJ whole genome shotgun (WGS) entry which is preliminary data.</text>
</comment>
<keyword evidence="1" id="KW-0175">Coiled coil</keyword>
<sequence>MKFCQKKIDSLIDWVNLETENGIELMPVDSLCALKDFQHLSFIISSTFREEPPFPAERNCRNYVYYVLQNFYEKDLFNNLESLASINGDNPTEEEVAIALCLTLNYALTSVNNTDHVQLVLTKVTTESQYLIKDVCEGLSNPAEVAVNWSTFWERLLGNVDLESNGYTNGDAKHAENQNGTSVSSEMEEMRSYLSELNGSSFVKGSASFLNNSSPVVKSLNSPVVRNAAAVRQKDQEIRRLKETIASKNEIIETLAYDVETLTKTCAVRETELLVLQGDQSSAEALRAELKEKHELLESVKNENALLLEEIKSLKRQKEIISRDAESATSQLEFIKTENDRLFNEASHFYTRIHIHDKINMNAQTMIRRMRAEEMMLKSELNEQSVISSEKETNCKRTVEDLMKQIDVLKKEKRDIVDECDELQLKVENLTQANNEIRLNFMRLHEKYRNLKSKLASIEEKEINASEEPPQVLKSFADAAVQTSFILSSPQLLNNVAEENEEFGANEEFAVPEALKSDEMKILTMQSNLSQGKNIFRLPSKESTMPKYISGSSVAESNEDECYFDSVSRASSSSMATVASVYSFSSTVQASQISKPIGNEGDLFSCSVLKRVGDKSNLVVEERVIESSKCRSPHKLDVTAYGTERVLKSYRSGEGLFTPTIKLNYDAMISFANVLSSSRVHNDDGENEASTLNNESDLKWDDRLSVLHLRNQKVPLHLKSIYPIETQYVANNDIEENVKCAAEFSASHLVRSNLPTPVNTQFTNPAKKTVLQSIRRAFCIRKRTKGEKMNAKRDLNKSVLSQETCTSAASSVTNLVDITENAPQQKIESNTSGNSQKWFSFVINNTPPKKRPNNKKKQK</sequence>
<accession>A0A0V1KBE3</accession>
<name>A0A0V1KBE3_TRIPS</name>
<dbReference type="EMBL" id="JYDV01000005">
    <property type="protein sequence ID" value="KRZ44538.1"/>
    <property type="molecule type" value="Genomic_DNA"/>
</dbReference>
<evidence type="ECO:0000256" key="1">
    <source>
        <dbReference type="SAM" id="Coils"/>
    </source>
</evidence>
<organism evidence="4 6">
    <name type="scientific">Trichinella pseudospiralis</name>
    <name type="common">Parasitic roundworm</name>
    <dbReference type="NCBI Taxonomy" id="6337"/>
    <lineage>
        <taxon>Eukaryota</taxon>
        <taxon>Metazoa</taxon>
        <taxon>Ecdysozoa</taxon>
        <taxon>Nematoda</taxon>
        <taxon>Enoplea</taxon>
        <taxon>Dorylaimia</taxon>
        <taxon>Trichinellida</taxon>
        <taxon>Trichinellidae</taxon>
        <taxon>Trichinella</taxon>
    </lineage>
</organism>
<protein>
    <submittedName>
        <fullName evidence="4">Uncharacterized protein</fullName>
    </submittedName>
</protein>
<feature type="compositionally biased region" description="Basic residues" evidence="2">
    <location>
        <begin position="848"/>
        <end position="859"/>
    </location>
</feature>
<feature type="coiled-coil region" evidence="1">
    <location>
        <begin position="392"/>
        <end position="468"/>
    </location>
</feature>
<evidence type="ECO:0000313" key="3">
    <source>
        <dbReference type="EMBL" id="KRY70989.1"/>
    </source>
</evidence>
<dbReference type="Proteomes" id="UP000054826">
    <property type="component" value="Unassembled WGS sequence"/>
</dbReference>
<reference evidence="5 6" key="1">
    <citation type="submission" date="2015-01" db="EMBL/GenBank/DDBJ databases">
        <title>Evolution of Trichinella species and genotypes.</title>
        <authorList>
            <person name="Korhonen P.K."/>
            <person name="Edoardo P."/>
            <person name="Giuseppe L.R."/>
            <person name="Gasser R.B."/>
        </authorList>
    </citation>
    <scope>NUCLEOTIDE SEQUENCE [LARGE SCALE GENOMIC DNA]</scope>
    <source>
        <strain evidence="3">ISS13</strain>
        <strain evidence="4">ISS176</strain>
    </source>
</reference>
<dbReference type="Proteomes" id="UP000054632">
    <property type="component" value="Unassembled WGS sequence"/>
</dbReference>
<feature type="compositionally biased region" description="Polar residues" evidence="2">
    <location>
        <begin position="825"/>
        <end position="838"/>
    </location>
</feature>
<evidence type="ECO:0000313" key="6">
    <source>
        <dbReference type="Proteomes" id="UP000054826"/>
    </source>
</evidence>
<evidence type="ECO:0000313" key="4">
    <source>
        <dbReference type="EMBL" id="KRZ44538.1"/>
    </source>
</evidence>
<dbReference type="AlphaFoldDB" id="A0A0V1KBE3"/>
<dbReference type="EMBL" id="JYDR01000064">
    <property type="protein sequence ID" value="KRY70989.1"/>
    <property type="molecule type" value="Genomic_DNA"/>
</dbReference>